<dbReference type="HOGENOM" id="CLU_001613_8_0_1"/>
<dbReference type="Gene3D" id="3.40.50.300">
    <property type="entry name" value="P-loop containing nucleotide triphosphate hydrolases"/>
    <property type="match status" value="2"/>
</dbReference>
<dbReference type="PANTHER" id="PTHR47642:SF6">
    <property type="entry name" value="ATP-DEPENDENT DNA HELICASE"/>
    <property type="match status" value="1"/>
</dbReference>
<dbReference type="Proteomes" id="UP000031186">
    <property type="component" value="Unassembled WGS sequence"/>
</dbReference>
<dbReference type="PANTHER" id="PTHR47642">
    <property type="entry name" value="ATP-DEPENDENT DNA HELICASE"/>
    <property type="match status" value="1"/>
</dbReference>
<dbReference type="InterPro" id="IPR010285">
    <property type="entry name" value="DNA_helicase_pif1-like_DEAD"/>
</dbReference>
<dbReference type="OrthoDB" id="4958516at2759"/>
<dbReference type="GO" id="GO:0043139">
    <property type="term" value="F:5'-3' DNA helicase activity"/>
    <property type="evidence" value="ECO:0007669"/>
    <property type="project" value="UniProtKB-EC"/>
</dbReference>
<keyword evidence="1" id="KW-0233">DNA recombination</keyword>
<sequence length="897" mass="102716">MGARTPEQREAFAQYWNKKVTAVNPNSTRLPDARNPASLPFIHICNTDEQVAIFMNRFQMHARCAPGKCLRKNKATNVVECRFFFPRELQERALVTKSINKKSWMFGVERNVERLAQCSPVMALGWLANTDLQPAVTYKGLILYVAKSRFCHMLVIRRPIASLAARLLNKLIGERDWSAQEISHILLKIPQQKSTSQCMVLDCRPDQAQDRHIQFDDGEAGGNMVVKEGLSAYKRYKLRIEHARGGERLRDVTLIDWLQHYDASKFQRLSKGKPRTVTFFPHYKSNPTDDEYEDYCRVEMMLSHPFEKVEDVLEVDGFQAETYQEAYELCCDSHNHADDLYDELDVDDDDTEFDADEEFQDVNPSRPTPPAPLADFETYGLAHPGNDLTRVEDGDNLGERDSDRQYDWRHHVGKYNIDPWFWDVTKRAFPAEQLLPSLNSVDLLNREQRTVYSLIVDHYCDFLAGRNPPQLRVNLDGVAGTGKTYVLLQASKRLEDMAAIAGVRDPVLRAAPTGIAAHNFHGRTLHSLFKIPVKTLPQGFSQKLSRSNLCSLQALFKHCKYLIIDEKSMIGIKFLGLLDHRLREIFPARQDEMYAGINIFVCGDFHQLPPIAATVMYSNLPNARNAEFLAGQQAYRALDTTARLTQLMRQDGDDGETLQFRRALEELRVYQNPSKDALRLYFRREGVRVHNHQRLRDCEQPILRIKSTHTGRGAEGANDDEADGLDPQLCMCLGARVMLTENIWVENGLVNGSMGTVRDVVWNEGQDPTKDMPTAIMVEVDDYDSPKFTSTNYIPIFPVTRRFEYKKSDCSRTNFPLRPAYAITVHKAQGLTLKQVVLNLERKDHVPGLSYVAISRVKRLSSIMFETPFDLSRFTTKVSSNMKDRARDWDMRTLQCL</sequence>
<keyword evidence="1 3" id="KW-0347">Helicase</keyword>
<keyword evidence="1" id="KW-0067">ATP-binding</keyword>
<dbReference type="InterPro" id="IPR051055">
    <property type="entry name" value="PIF1_helicase"/>
</dbReference>
<accession>A0A0B4F0M2</accession>
<dbReference type="EC" id="5.6.2.3" evidence="1"/>
<keyword evidence="4" id="KW-1185">Reference proteome</keyword>
<dbReference type="Pfam" id="PF05970">
    <property type="entry name" value="PIF1"/>
    <property type="match status" value="1"/>
</dbReference>
<dbReference type="GO" id="GO:0005524">
    <property type="term" value="F:ATP binding"/>
    <property type="evidence" value="ECO:0007669"/>
    <property type="project" value="UniProtKB-KW"/>
</dbReference>
<dbReference type="EMBL" id="AZNF01000029">
    <property type="protein sequence ID" value="KID59396.1"/>
    <property type="molecule type" value="Genomic_DNA"/>
</dbReference>
<comment type="catalytic activity">
    <reaction evidence="1">
        <text>ATP + H2O = ADP + phosphate + H(+)</text>
        <dbReference type="Rhea" id="RHEA:13065"/>
        <dbReference type="ChEBI" id="CHEBI:15377"/>
        <dbReference type="ChEBI" id="CHEBI:15378"/>
        <dbReference type="ChEBI" id="CHEBI:30616"/>
        <dbReference type="ChEBI" id="CHEBI:43474"/>
        <dbReference type="ChEBI" id="CHEBI:456216"/>
        <dbReference type="EC" id="5.6.2.3"/>
    </reaction>
</comment>
<dbReference type="AlphaFoldDB" id="A0A0B4F0M2"/>
<keyword evidence="1" id="KW-0234">DNA repair</keyword>
<evidence type="ECO:0000313" key="3">
    <source>
        <dbReference type="EMBL" id="KID59396.1"/>
    </source>
</evidence>
<keyword evidence="1" id="KW-0227">DNA damage</keyword>
<keyword evidence="1" id="KW-0378">Hydrolase</keyword>
<comment type="cofactor">
    <cofactor evidence="1">
        <name>Mg(2+)</name>
        <dbReference type="ChEBI" id="CHEBI:18420"/>
    </cofactor>
</comment>
<name>A0A0B4F0M2_METAF</name>
<comment type="caution">
    <text evidence="3">The sequence shown here is derived from an EMBL/GenBank/DDBJ whole genome shotgun (WGS) entry which is preliminary data.</text>
</comment>
<proteinExistence type="inferred from homology"/>
<feature type="domain" description="DNA helicase Pif1-like DEAD-box helicase" evidence="2">
    <location>
        <begin position="444"/>
        <end position="653"/>
    </location>
</feature>
<dbReference type="SUPFAM" id="SSF52540">
    <property type="entry name" value="P-loop containing nucleoside triphosphate hydrolases"/>
    <property type="match status" value="2"/>
</dbReference>
<dbReference type="GO" id="GO:0000723">
    <property type="term" value="P:telomere maintenance"/>
    <property type="evidence" value="ECO:0007669"/>
    <property type="project" value="InterPro"/>
</dbReference>
<evidence type="ECO:0000259" key="2">
    <source>
        <dbReference type="Pfam" id="PF05970"/>
    </source>
</evidence>
<reference evidence="3 4" key="1">
    <citation type="journal article" date="2014" name="Proc. Natl. Acad. Sci. U.S.A.">
        <title>Trajectory and genomic determinants of fungal-pathogen speciation and host adaptation.</title>
        <authorList>
            <person name="Hu X."/>
            <person name="Xiao G."/>
            <person name="Zheng P."/>
            <person name="Shang Y."/>
            <person name="Su Y."/>
            <person name="Zhang X."/>
            <person name="Liu X."/>
            <person name="Zhan S."/>
            <person name="St Leger R.J."/>
            <person name="Wang C."/>
        </authorList>
    </citation>
    <scope>NUCLEOTIDE SEQUENCE [LARGE SCALE GENOMIC DNA]</scope>
    <source>
        <strain evidence="3 4">ARSEF 549</strain>
    </source>
</reference>
<dbReference type="GO" id="GO:0006310">
    <property type="term" value="P:DNA recombination"/>
    <property type="evidence" value="ECO:0007669"/>
    <property type="project" value="UniProtKB-KW"/>
</dbReference>
<evidence type="ECO:0000256" key="1">
    <source>
        <dbReference type="RuleBase" id="RU363044"/>
    </source>
</evidence>
<dbReference type="CDD" id="cd18809">
    <property type="entry name" value="SF1_C_RecD"/>
    <property type="match status" value="1"/>
</dbReference>
<dbReference type="InterPro" id="IPR027417">
    <property type="entry name" value="P-loop_NTPase"/>
</dbReference>
<feature type="non-terminal residue" evidence="3">
    <location>
        <position position="1"/>
    </location>
</feature>
<dbReference type="GO" id="GO:0016887">
    <property type="term" value="F:ATP hydrolysis activity"/>
    <property type="evidence" value="ECO:0007669"/>
    <property type="project" value="RHEA"/>
</dbReference>
<evidence type="ECO:0000313" key="4">
    <source>
        <dbReference type="Proteomes" id="UP000031186"/>
    </source>
</evidence>
<comment type="similarity">
    <text evidence="1">Belongs to the helicase family.</text>
</comment>
<organism evidence="3 4">
    <name type="scientific">Metarhizium anisopliae (strain ARSEF 549)</name>
    <dbReference type="NCBI Taxonomy" id="3151832"/>
    <lineage>
        <taxon>Eukaryota</taxon>
        <taxon>Fungi</taxon>
        <taxon>Dikarya</taxon>
        <taxon>Ascomycota</taxon>
        <taxon>Pezizomycotina</taxon>
        <taxon>Sordariomycetes</taxon>
        <taxon>Hypocreomycetidae</taxon>
        <taxon>Hypocreales</taxon>
        <taxon>Clavicipitaceae</taxon>
        <taxon>Metarhizium</taxon>
    </lineage>
</organism>
<dbReference type="GO" id="GO:0006281">
    <property type="term" value="P:DNA repair"/>
    <property type="evidence" value="ECO:0007669"/>
    <property type="project" value="UniProtKB-KW"/>
</dbReference>
<protein>
    <recommendedName>
        <fullName evidence="1">ATP-dependent DNA helicase</fullName>
        <ecNumber evidence="1">5.6.2.3</ecNumber>
    </recommendedName>
</protein>
<dbReference type="VEuPathDB" id="FungiDB:MAN_10701"/>
<gene>
    <name evidence="3" type="ORF">MAN_10701</name>
</gene>
<keyword evidence="1" id="KW-0547">Nucleotide-binding</keyword>